<dbReference type="AlphaFoldDB" id="A0A314XTZ3"/>
<name>A0A314XTZ3_PRUYE</name>
<evidence type="ECO:0000313" key="3">
    <source>
        <dbReference type="Proteomes" id="UP000250321"/>
    </source>
</evidence>
<dbReference type="EMBL" id="PJQY01002138">
    <property type="protein sequence ID" value="PQP96179.1"/>
    <property type="molecule type" value="Genomic_DNA"/>
</dbReference>
<dbReference type="Proteomes" id="UP000250321">
    <property type="component" value="Unassembled WGS sequence"/>
</dbReference>
<accession>A0A314XTZ3</accession>
<evidence type="ECO:0000313" key="2">
    <source>
        <dbReference type="EMBL" id="PQP96179.1"/>
    </source>
</evidence>
<reference evidence="2 3" key="1">
    <citation type="submission" date="2018-02" db="EMBL/GenBank/DDBJ databases">
        <title>Draft genome of wild Prunus yedoensis var. nudiflora.</title>
        <authorList>
            <person name="Baek S."/>
            <person name="Kim J.-H."/>
            <person name="Choi K."/>
            <person name="Kim G.-B."/>
            <person name="Cho A."/>
            <person name="Jang H."/>
            <person name="Shin C.-H."/>
            <person name="Yu H.-J."/>
            <person name="Mun J.-H."/>
        </authorList>
    </citation>
    <scope>NUCLEOTIDE SEQUENCE [LARGE SCALE GENOMIC DNA]</scope>
    <source>
        <strain evidence="3">cv. Jeju island</strain>
        <tissue evidence="2">Leaf</tissue>
    </source>
</reference>
<evidence type="ECO:0000256" key="1">
    <source>
        <dbReference type="SAM" id="MobiDB-lite"/>
    </source>
</evidence>
<organism evidence="2 3">
    <name type="scientific">Prunus yedoensis var. nudiflora</name>
    <dbReference type="NCBI Taxonomy" id="2094558"/>
    <lineage>
        <taxon>Eukaryota</taxon>
        <taxon>Viridiplantae</taxon>
        <taxon>Streptophyta</taxon>
        <taxon>Embryophyta</taxon>
        <taxon>Tracheophyta</taxon>
        <taxon>Spermatophyta</taxon>
        <taxon>Magnoliopsida</taxon>
        <taxon>eudicotyledons</taxon>
        <taxon>Gunneridae</taxon>
        <taxon>Pentapetalae</taxon>
        <taxon>rosids</taxon>
        <taxon>fabids</taxon>
        <taxon>Rosales</taxon>
        <taxon>Rosaceae</taxon>
        <taxon>Amygdaloideae</taxon>
        <taxon>Amygdaleae</taxon>
        <taxon>Prunus</taxon>
    </lineage>
</organism>
<sequence>MPATPPEQIHLHQGVTDTRGYQRGQRKMGVSRPPARKRSHNPRVECSMHFKRSHGPPHTTEQEQRQRGLGAEEQTEVVETWRPDKVADHGWTASQQRRDDKSVDVRNGG</sequence>
<feature type="compositionally biased region" description="Basic and acidic residues" evidence="1">
    <location>
        <begin position="79"/>
        <end position="88"/>
    </location>
</feature>
<comment type="caution">
    <text evidence="2">The sequence shown here is derived from an EMBL/GenBank/DDBJ whole genome shotgun (WGS) entry which is preliminary data.</text>
</comment>
<feature type="region of interest" description="Disordered" evidence="1">
    <location>
        <begin position="1"/>
        <end position="109"/>
    </location>
</feature>
<proteinExistence type="predicted"/>
<gene>
    <name evidence="2" type="ORF">Pyn_36216</name>
</gene>
<protein>
    <submittedName>
        <fullName evidence="2">Uncharacterized protein</fullName>
    </submittedName>
</protein>
<keyword evidence="3" id="KW-1185">Reference proteome</keyword>
<feature type="compositionally biased region" description="Basic and acidic residues" evidence="1">
    <location>
        <begin position="96"/>
        <end position="109"/>
    </location>
</feature>